<feature type="compositionally biased region" description="Basic and acidic residues" evidence="7">
    <location>
        <begin position="496"/>
        <end position="505"/>
    </location>
</feature>
<feature type="compositionally biased region" description="Basic and acidic residues" evidence="7">
    <location>
        <begin position="263"/>
        <end position="313"/>
    </location>
</feature>
<dbReference type="GO" id="GO:0036503">
    <property type="term" value="P:ERAD pathway"/>
    <property type="evidence" value="ECO:0007669"/>
    <property type="project" value="TreeGrafter"/>
</dbReference>
<organism evidence="9 10">
    <name type="scientific">Homarus americanus</name>
    <name type="common">American lobster</name>
    <dbReference type="NCBI Taxonomy" id="6706"/>
    <lineage>
        <taxon>Eukaryota</taxon>
        <taxon>Metazoa</taxon>
        <taxon>Ecdysozoa</taxon>
        <taxon>Arthropoda</taxon>
        <taxon>Crustacea</taxon>
        <taxon>Multicrustacea</taxon>
        <taxon>Malacostraca</taxon>
        <taxon>Eumalacostraca</taxon>
        <taxon>Eucarida</taxon>
        <taxon>Decapoda</taxon>
        <taxon>Pleocyemata</taxon>
        <taxon>Astacidea</taxon>
        <taxon>Nephropoidea</taxon>
        <taxon>Nephropidae</taxon>
        <taxon>Homarus</taxon>
    </lineage>
</organism>
<dbReference type="PROSITE" id="PS50033">
    <property type="entry name" value="UBX"/>
    <property type="match status" value="1"/>
</dbReference>
<dbReference type="GO" id="GO:0006986">
    <property type="term" value="P:response to unfolded protein"/>
    <property type="evidence" value="ECO:0007669"/>
    <property type="project" value="UniProtKB-KW"/>
</dbReference>
<protein>
    <recommendedName>
        <fullName evidence="4">UBX domain-containing protein 4</fullName>
    </recommendedName>
    <alternativeName>
        <fullName evidence="5">UBX domain-containing protein 2</fullName>
    </alternativeName>
</protein>
<feature type="region of interest" description="Disordered" evidence="7">
    <location>
        <begin position="115"/>
        <end position="313"/>
    </location>
</feature>
<comment type="caution">
    <text evidence="9">The sequence shown here is derived from an EMBL/GenBank/DDBJ whole genome shotgun (WGS) entry which is preliminary data.</text>
</comment>
<dbReference type="SUPFAM" id="SSF54236">
    <property type="entry name" value="Ubiquitin-like"/>
    <property type="match status" value="1"/>
</dbReference>
<keyword evidence="2" id="KW-0834">Unfolded protein response</keyword>
<feature type="compositionally biased region" description="Basic and acidic residues" evidence="7">
    <location>
        <begin position="519"/>
        <end position="531"/>
    </location>
</feature>
<feature type="compositionally biased region" description="Basic and acidic residues" evidence="7">
    <location>
        <begin position="124"/>
        <end position="136"/>
    </location>
</feature>
<dbReference type="PANTHER" id="PTHR46424:SF1">
    <property type="entry name" value="UBX DOMAIN-CONTAINING PROTEIN 4"/>
    <property type="match status" value="1"/>
</dbReference>
<proteinExistence type="predicted"/>
<comment type="subunit">
    <text evidence="3">Directly interacts with VCP. Interacts with UBQLN1. Forms a complex with VCP and UBQLN1.</text>
</comment>
<evidence type="ECO:0000256" key="7">
    <source>
        <dbReference type="SAM" id="MobiDB-lite"/>
    </source>
</evidence>
<dbReference type="InterPro" id="IPR029071">
    <property type="entry name" value="Ubiquitin-like_domsf"/>
</dbReference>
<evidence type="ECO:0000313" key="9">
    <source>
        <dbReference type="EMBL" id="KAG7160708.1"/>
    </source>
</evidence>
<evidence type="ECO:0000256" key="4">
    <source>
        <dbReference type="ARBA" id="ARBA00040925"/>
    </source>
</evidence>
<dbReference type="SUPFAM" id="SSF52833">
    <property type="entry name" value="Thioredoxin-like"/>
    <property type="match status" value="1"/>
</dbReference>
<feature type="domain" description="UBX" evidence="8">
    <location>
        <begin position="362"/>
        <end position="440"/>
    </location>
</feature>
<evidence type="ECO:0000256" key="2">
    <source>
        <dbReference type="ARBA" id="ARBA00023230"/>
    </source>
</evidence>
<evidence type="ECO:0000256" key="6">
    <source>
        <dbReference type="ARBA" id="ARBA00046062"/>
    </source>
</evidence>
<reference evidence="9" key="1">
    <citation type="journal article" date="2021" name="Sci. Adv.">
        <title>The American lobster genome reveals insights on longevity, neural, and immune adaptations.</title>
        <authorList>
            <person name="Polinski J.M."/>
            <person name="Zimin A.V."/>
            <person name="Clark K.F."/>
            <person name="Kohn A.B."/>
            <person name="Sadowski N."/>
            <person name="Timp W."/>
            <person name="Ptitsyn A."/>
            <person name="Khanna P."/>
            <person name="Romanova D.Y."/>
            <person name="Williams P."/>
            <person name="Greenwood S.J."/>
            <person name="Moroz L.L."/>
            <person name="Walt D.R."/>
            <person name="Bodnar A.G."/>
        </authorList>
    </citation>
    <scope>NUCLEOTIDE SEQUENCE</scope>
    <source>
        <strain evidence="9">GMGI-L3</strain>
    </source>
</reference>
<gene>
    <name evidence="9" type="primary">UBXN4-L</name>
    <name evidence="9" type="ORF">Hamer_G023009</name>
</gene>
<name>A0A8J5JTH2_HOMAM</name>
<feature type="compositionally biased region" description="Low complexity" evidence="7">
    <location>
        <begin position="545"/>
        <end position="555"/>
    </location>
</feature>
<dbReference type="Gene3D" id="3.40.30.10">
    <property type="entry name" value="Glutaredoxin"/>
    <property type="match status" value="1"/>
</dbReference>
<accession>A0A8J5JTH2</accession>
<feature type="region of interest" description="Disordered" evidence="7">
    <location>
        <begin position="482"/>
        <end position="555"/>
    </location>
</feature>
<evidence type="ECO:0000256" key="5">
    <source>
        <dbReference type="ARBA" id="ARBA00041575"/>
    </source>
</evidence>
<dbReference type="Proteomes" id="UP000747542">
    <property type="component" value="Unassembled WGS sequence"/>
</dbReference>
<dbReference type="PANTHER" id="PTHR46424">
    <property type="entry name" value="UBX DOMAIN-CONTAINING PROTEIN 4"/>
    <property type="match status" value="1"/>
</dbReference>
<keyword evidence="10" id="KW-1185">Reference proteome</keyword>
<evidence type="ECO:0000259" key="8">
    <source>
        <dbReference type="PROSITE" id="PS50033"/>
    </source>
</evidence>
<evidence type="ECO:0000256" key="3">
    <source>
        <dbReference type="ARBA" id="ARBA00038812"/>
    </source>
</evidence>
<dbReference type="InterPro" id="IPR036249">
    <property type="entry name" value="Thioredoxin-like_sf"/>
</dbReference>
<evidence type="ECO:0000256" key="1">
    <source>
        <dbReference type="ARBA" id="ARBA00004406"/>
    </source>
</evidence>
<dbReference type="InterPro" id="IPR001012">
    <property type="entry name" value="UBX_dom"/>
</dbReference>
<dbReference type="CDD" id="cd16117">
    <property type="entry name" value="UBX_UBXN4"/>
    <property type="match status" value="1"/>
</dbReference>
<dbReference type="Pfam" id="PF00789">
    <property type="entry name" value="UBX"/>
    <property type="match status" value="1"/>
</dbReference>
<dbReference type="AlphaFoldDB" id="A0A8J5JTH2"/>
<dbReference type="SMART" id="SM00166">
    <property type="entry name" value="UBX"/>
    <property type="match status" value="1"/>
</dbReference>
<feature type="compositionally biased region" description="Polar residues" evidence="7">
    <location>
        <begin position="137"/>
        <end position="147"/>
    </location>
</feature>
<comment type="function">
    <text evidence="6">Involved in endoplasmic reticulum-associated protein degradation (ERAD). Acts as a platform to recruit both UBQLN1 and VCP to the ER during ERAD.</text>
</comment>
<comment type="subcellular location">
    <subcellularLocation>
        <location evidence="1">Endoplasmic reticulum membrane</location>
        <topology evidence="1">Peripheral membrane protein</topology>
    </subcellularLocation>
</comment>
<sequence>MQWFQGSIPEAIGAAKSRNAIFVVYVHDSSEESKTTDGALTHKNISSSLGSDNFVAIQLENGTEGAKQFSQIYPLVLVPSLFFISGQTGIPLEVLGGPLTVENLQQKLNKLVPGLEQASTSSDFRQEQQADLEKSNENLPNSSSCPTEESEFLGEDKSEATVEVHSVKKTEGDDKSEATVEVDSVKKTEGDDKSEATVEVDSVKKTEGDDKSEATVEADSVKKTEDDPEPQPGTSAEGLEDDMPLTEKVDRAKFLLAQKQAKIKQEKAEEEKLKEVERRKMGQDVSKRKQQQDDDELRAAARERRKDKEEDKLARERVKAQIVADREERDFRAALLRGEHPSSNQGPAPVVNVASASTSAGSHNTISRLKFRLPDGSSSIAQFPAEANLSEVIQHIQQNVNLPFSSFNLGSTVNPRPFTPEDYSTSLRDLGLVPSAIMVILPISSGGGGRVVPSSGGFWDLLWILLSPMTFLFGLVRQFLRGSSEPRTPPPSPDEPEAKRLREEGPSNSQNRPSTAYGRRGDARLRRDGNIHRLGNNDDDDDENNTWNGNSTQQM</sequence>
<dbReference type="EMBL" id="JAHLQT010030986">
    <property type="protein sequence ID" value="KAG7160708.1"/>
    <property type="molecule type" value="Genomic_DNA"/>
</dbReference>
<evidence type="ECO:0000313" key="10">
    <source>
        <dbReference type="Proteomes" id="UP000747542"/>
    </source>
</evidence>
<dbReference type="Pfam" id="PF23187">
    <property type="entry name" value="UBX7_N"/>
    <property type="match status" value="1"/>
</dbReference>
<dbReference type="GO" id="GO:0005789">
    <property type="term" value="C:endoplasmic reticulum membrane"/>
    <property type="evidence" value="ECO:0007669"/>
    <property type="project" value="UniProtKB-SubCell"/>
</dbReference>
<feature type="compositionally biased region" description="Basic and acidic residues" evidence="7">
    <location>
        <begin position="154"/>
        <end position="225"/>
    </location>
</feature>
<dbReference type="Gene3D" id="3.10.20.90">
    <property type="entry name" value="Phosphatidylinositol 3-kinase Catalytic Subunit, Chain A, domain 1"/>
    <property type="match status" value="1"/>
</dbReference>